<dbReference type="EMBL" id="HACM01003229">
    <property type="protein sequence ID" value="CRZ03671.1"/>
    <property type="molecule type" value="Transcribed_RNA"/>
</dbReference>
<evidence type="ECO:0000256" key="1">
    <source>
        <dbReference type="SAM" id="Phobius"/>
    </source>
</evidence>
<keyword evidence="1" id="KW-1133">Transmembrane helix</keyword>
<evidence type="ECO:0008006" key="3">
    <source>
        <dbReference type="Google" id="ProtNLM"/>
    </source>
</evidence>
<feature type="non-terminal residue" evidence="2">
    <location>
        <position position="1"/>
    </location>
</feature>
<evidence type="ECO:0000313" key="2">
    <source>
        <dbReference type="EMBL" id="CRZ03671.1"/>
    </source>
</evidence>
<proteinExistence type="predicted"/>
<keyword evidence="1" id="KW-0472">Membrane</keyword>
<protein>
    <recommendedName>
        <fullName evidence="3">Laminin EGF-like domain-containing protein</fullName>
    </recommendedName>
</protein>
<reference evidence="2" key="1">
    <citation type="submission" date="2015-04" db="EMBL/GenBank/DDBJ databases">
        <title>The genome sequence of the plant pathogenic Rhizarian Plasmodiophora brassicae reveals insights in its biotrophic life cycle and the origin of chitin synthesis.</title>
        <authorList>
            <person name="Schwelm A."/>
            <person name="Fogelqvist J."/>
            <person name="Knaust A."/>
            <person name="Julke S."/>
            <person name="Lilja T."/>
            <person name="Dhandapani V."/>
            <person name="Bonilla-Rosso G."/>
            <person name="Karlsson M."/>
            <person name="Shevchenko A."/>
            <person name="Choi S.R."/>
            <person name="Kim H.G."/>
            <person name="Park J.Y."/>
            <person name="Lim Y.P."/>
            <person name="Ludwig-Muller J."/>
            <person name="Dixelius C."/>
        </authorList>
    </citation>
    <scope>NUCLEOTIDE SEQUENCE</scope>
    <source>
        <tissue evidence="2">Potato root galls</tissue>
    </source>
</reference>
<sequence>RRRSNLLIFLCIVIVIVIILVIWNPTVSRASKYADRQVDFVASGAMTSASIMSLVTQYMPDLAGNVSPLPESQQGNVVTLTFSSTVELDPVYSRLETWLNDTTGSLARFGVQAMVLRRSPAAQTVCIDPTFLPTCGTESPIFGCGNAGTVGLNCDQCLQGRFGANCDMCPTCSNAKTRCDDGFHGSGMCSLCDQGYTGEACLECA</sequence>
<keyword evidence="1" id="KW-0812">Transmembrane</keyword>
<name>A0A0H5QQC4_9EUKA</name>
<feature type="transmembrane region" description="Helical" evidence="1">
    <location>
        <begin position="6"/>
        <end position="23"/>
    </location>
</feature>
<organism evidence="2">
    <name type="scientific">Spongospora subterranea</name>
    <dbReference type="NCBI Taxonomy" id="70186"/>
    <lineage>
        <taxon>Eukaryota</taxon>
        <taxon>Sar</taxon>
        <taxon>Rhizaria</taxon>
        <taxon>Endomyxa</taxon>
        <taxon>Phytomyxea</taxon>
        <taxon>Plasmodiophorida</taxon>
        <taxon>Plasmodiophoridae</taxon>
        <taxon>Spongospora</taxon>
    </lineage>
</organism>
<feature type="non-terminal residue" evidence="2">
    <location>
        <position position="205"/>
    </location>
</feature>
<dbReference type="AlphaFoldDB" id="A0A0H5QQC4"/>
<accession>A0A0H5QQC4</accession>